<comment type="caution">
    <text evidence="2">The sequence shown here is derived from an EMBL/GenBank/DDBJ whole genome shotgun (WGS) entry which is preliminary data.</text>
</comment>
<accession>A0AAD3SFK4</accession>
<gene>
    <name evidence="2" type="ORF">Nepgr_011503</name>
</gene>
<feature type="region of interest" description="Disordered" evidence="1">
    <location>
        <begin position="98"/>
        <end position="119"/>
    </location>
</feature>
<dbReference type="EMBL" id="BSYO01000009">
    <property type="protein sequence ID" value="GMH09662.1"/>
    <property type="molecule type" value="Genomic_DNA"/>
</dbReference>
<dbReference type="Proteomes" id="UP001279734">
    <property type="component" value="Unassembled WGS sequence"/>
</dbReference>
<proteinExistence type="predicted"/>
<feature type="compositionally biased region" description="Polar residues" evidence="1">
    <location>
        <begin position="102"/>
        <end position="113"/>
    </location>
</feature>
<dbReference type="AlphaFoldDB" id="A0AAD3SFK4"/>
<evidence type="ECO:0000313" key="2">
    <source>
        <dbReference type="EMBL" id="GMH09662.1"/>
    </source>
</evidence>
<keyword evidence="3" id="KW-1185">Reference proteome</keyword>
<sequence length="160" mass="18359">MDLPQASWRSYRTDHEACHHRILPRPRQWKHDTVLSALHAAPNNLPVYRFNGDMSQSTAGKGVPSWELINLSLQEAIAQEGTGHKAIKGHQRSFLAKRDENSCSSQVSPQQQLPGARDRARAFPRSFNTWRSLLKIRDMTRDVSKWSSDNGQVVLFWKDR</sequence>
<protein>
    <submittedName>
        <fullName evidence="2">Uncharacterized protein</fullName>
    </submittedName>
</protein>
<organism evidence="2 3">
    <name type="scientific">Nepenthes gracilis</name>
    <name type="common">Slender pitcher plant</name>
    <dbReference type="NCBI Taxonomy" id="150966"/>
    <lineage>
        <taxon>Eukaryota</taxon>
        <taxon>Viridiplantae</taxon>
        <taxon>Streptophyta</taxon>
        <taxon>Embryophyta</taxon>
        <taxon>Tracheophyta</taxon>
        <taxon>Spermatophyta</taxon>
        <taxon>Magnoliopsida</taxon>
        <taxon>eudicotyledons</taxon>
        <taxon>Gunneridae</taxon>
        <taxon>Pentapetalae</taxon>
        <taxon>Caryophyllales</taxon>
        <taxon>Nepenthaceae</taxon>
        <taxon>Nepenthes</taxon>
    </lineage>
</organism>
<evidence type="ECO:0000313" key="3">
    <source>
        <dbReference type="Proteomes" id="UP001279734"/>
    </source>
</evidence>
<evidence type="ECO:0000256" key="1">
    <source>
        <dbReference type="SAM" id="MobiDB-lite"/>
    </source>
</evidence>
<name>A0AAD3SFK4_NEPGR</name>
<reference evidence="2" key="1">
    <citation type="submission" date="2023-05" db="EMBL/GenBank/DDBJ databases">
        <title>Nepenthes gracilis genome sequencing.</title>
        <authorList>
            <person name="Fukushima K."/>
        </authorList>
    </citation>
    <scope>NUCLEOTIDE SEQUENCE</scope>
    <source>
        <strain evidence="2">SING2019-196</strain>
    </source>
</reference>